<comment type="catalytic activity">
    <reaction evidence="10">
        <text>L-arginine + 2-oxoglutarate + O2 = guanidine + L-glutamate 5-semialdehyde + succinate + CO2</text>
        <dbReference type="Rhea" id="RHEA:31535"/>
        <dbReference type="ChEBI" id="CHEBI:15379"/>
        <dbReference type="ChEBI" id="CHEBI:16526"/>
        <dbReference type="ChEBI" id="CHEBI:16810"/>
        <dbReference type="ChEBI" id="CHEBI:30031"/>
        <dbReference type="ChEBI" id="CHEBI:30087"/>
        <dbReference type="ChEBI" id="CHEBI:32682"/>
        <dbReference type="ChEBI" id="CHEBI:58066"/>
        <dbReference type="EC" id="1.14.20.7"/>
    </reaction>
</comment>
<dbReference type="Proteomes" id="UP001500827">
    <property type="component" value="Unassembled WGS sequence"/>
</dbReference>
<evidence type="ECO:0000256" key="2">
    <source>
        <dbReference type="ARBA" id="ARBA00004767"/>
    </source>
</evidence>
<dbReference type="InterPro" id="IPR050231">
    <property type="entry name" value="Iron_ascorbate_oxido_reductase"/>
</dbReference>
<dbReference type="InterPro" id="IPR027443">
    <property type="entry name" value="IPNS-like_sf"/>
</dbReference>
<gene>
    <name evidence="13" type="ORF">GCM10022276_15300</name>
</gene>
<dbReference type="PANTHER" id="PTHR47990">
    <property type="entry name" value="2-OXOGLUTARATE (2OG) AND FE(II)-DEPENDENT OXYGENASE SUPERFAMILY PROTEIN-RELATED"/>
    <property type="match status" value="1"/>
</dbReference>
<comment type="cofactor">
    <cofactor evidence="1">
        <name>Fe(2+)</name>
        <dbReference type="ChEBI" id="CHEBI:29033"/>
    </cofactor>
</comment>
<dbReference type="Gene3D" id="2.60.120.330">
    <property type="entry name" value="B-lactam Antibiotic, Isopenicillin N Synthase, Chain"/>
    <property type="match status" value="1"/>
</dbReference>
<evidence type="ECO:0000256" key="11">
    <source>
        <dbReference type="RuleBase" id="RU003682"/>
    </source>
</evidence>
<comment type="catalytic activity">
    <reaction evidence="9">
        <text>2-oxoglutarate + O2 + 2 H(+) = ethene + 3 CO2 + H2O</text>
        <dbReference type="Rhea" id="RHEA:31523"/>
        <dbReference type="ChEBI" id="CHEBI:15377"/>
        <dbReference type="ChEBI" id="CHEBI:15378"/>
        <dbReference type="ChEBI" id="CHEBI:15379"/>
        <dbReference type="ChEBI" id="CHEBI:16526"/>
        <dbReference type="ChEBI" id="CHEBI:16810"/>
        <dbReference type="ChEBI" id="CHEBI:18153"/>
        <dbReference type="EC" id="1.13.12.19"/>
    </reaction>
</comment>
<name>A0ABP7LE71_9SPHN</name>
<comment type="caution">
    <text evidence="13">The sequence shown here is derived from an EMBL/GenBank/DDBJ whole genome shotgun (WGS) entry which is preliminary data.</text>
</comment>
<dbReference type="RefSeq" id="WP_344699089.1">
    <property type="nucleotide sequence ID" value="NZ_BAABBM010000001.1"/>
</dbReference>
<evidence type="ECO:0000256" key="1">
    <source>
        <dbReference type="ARBA" id="ARBA00001954"/>
    </source>
</evidence>
<keyword evidence="11" id="KW-0560">Oxidoreductase</keyword>
<dbReference type="Pfam" id="PF14226">
    <property type="entry name" value="DIOX_N"/>
    <property type="match status" value="1"/>
</dbReference>
<evidence type="ECO:0000256" key="5">
    <source>
        <dbReference type="ARBA" id="ARBA00019045"/>
    </source>
</evidence>
<evidence type="ECO:0000256" key="6">
    <source>
        <dbReference type="ARBA" id="ARBA00022666"/>
    </source>
</evidence>
<accession>A0ABP7LE71</accession>
<protein>
    <recommendedName>
        <fullName evidence="5">2-oxoglutarate-dependent ethylene/succinate-forming enzyme</fullName>
        <ecNumber evidence="4">1.13.12.19</ecNumber>
        <ecNumber evidence="3">1.14.20.7</ecNumber>
    </recommendedName>
    <alternativeName>
        <fullName evidence="7">2-oxoglutarate dioxygenase (ethylene-forming)</fullName>
    </alternativeName>
    <alternativeName>
        <fullName evidence="8">2-oxoglutarate/L-arginine monooxygenase/decarboxylase (succinate-forming)</fullName>
    </alternativeName>
</protein>
<evidence type="ECO:0000313" key="13">
    <source>
        <dbReference type="EMBL" id="GAA3897238.1"/>
    </source>
</evidence>
<keyword evidence="14" id="KW-1185">Reference proteome</keyword>
<keyword evidence="11" id="KW-0408">Iron</keyword>
<dbReference type="InterPro" id="IPR026992">
    <property type="entry name" value="DIOX_N"/>
</dbReference>
<dbReference type="EC" id="1.13.12.19" evidence="4"/>
<evidence type="ECO:0000256" key="7">
    <source>
        <dbReference type="ARBA" id="ARBA00031011"/>
    </source>
</evidence>
<dbReference type="EC" id="1.14.20.7" evidence="3"/>
<evidence type="ECO:0000256" key="9">
    <source>
        <dbReference type="ARBA" id="ARBA00047725"/>
    </source>
</evidence>
<dbReference type="InterPro" id="IPR005123">
    <property type="entry name" value="Oxoglu/Fe-dep_dioxygenase_dom"/>
</dbReference>
<dbReference type="SUPFAM" id="SSF51197">
    <property type="entry name" value="Clavaminate synthase-like"/>
    <property type="match status" value="1"/>
</dbReference>
<evidence type="ECO:0000259" key="12">
    <source>
        <dbReference type="PROSITE" id="PS51471"/>
    </source>
</evidence>
<evidence type="ECO:0000313" key="14">
    <source>
        <dbReference type="Proteomes" id="UP001500827"/>
    </source>
</evidence>
<evidence type="ECO:0000256" key="10">
    <source>
        <dbReference type="ARBA" id="ARBA00049359"/>
    </source>
</evidence>
<dbReference type="EMBL" id="BAABBM010000001">
    <property type="protein sequence ID" value="GAA3897238.1"/>
    <property type="molecule type" value="Genomic_DNA"/>
</dbReference>
<organism evidence="13 14">
    <name type="scientific">Sphingomonas limnosediminicola</name>
    <dbReference type="NCBI Taxonomy" id="940133"/>
    <lineage>
        <taxon>Bacteria</taxon>
        <taxon>Pseudomonadati</taxon>
        <taxon>Pseudomonadota</taxon>
        <taxon>Alphaproteobacteria</taxon>
        <taxon>Sphingomonadales</taxon>
        <taxon>Sphingomonadaceae</taxon>
        <taxon>Sphingomonas</taxon>
    </lineage>
</organism>
<sequence length="360" mass="41012">MTRPRAFNRDFKKYDQVRKAHTYGLAEHESDEFDEDYEIATLDLEPFLRGDASDRERFAVEFGAALQEIGFAVLTGHGVDPALYQDAHDDTLDLFESTSPEQKMRFRAERHGSVSQGYFPIEQTSEIHPDLVEGWVWCRRAFDVPQRRTSAFRVEDYWPVAGYEQRFRRLVLAHEALFRPIAQAMLQGIGCDPHLLDDRLTGTNFGLRLNYYPRMTEDQVRSGAGRLLGHEDVDLFTILPATRIDGLQVWNHRSGKWVRMRAPTGSVVINTGDYMQRLTNDRLPSTTHRVGKPSDGSHLTTARVSFPTNVYLWEDEILAVLPGLGPPRYEPIQAIAFHTLSTAKFYGDDYAVDATTKGAE</sequence>
<evidence type="ECO:0000256" key="3">
    <source>
        <dbReference type="ARBA" id="ARBA00012293"/>
    </source>
</evidence>
<proteinExistence type="inferred from homology"/>
<dbReference type="Pfam" id="PF03171">
    <property type="entry name" value="2OG-FeII_Oxy"/>
    <property type="match status" value="1"/>
</dbReference>
<keyword evidence="11" id="KW-0479">Metal-binding</keyword>
<dbReference type="InterPro" id="IPR044861">
    <property type="entry name" value="IPNS-like_FE2OG_OXY"/>
</dbReference>
<comment type="similarity">
    <text evidence="11">Belongs to the iron/ascorbate-dependent oxidoreductase family.</text>
</comment>
<reference evidence="14" key="1">
    <citation type="journal article" date="2019" name="Int. J. Syst. Evol. Microbiol.">
        <title>The Global Catalogue of Microorganisms (GCM) 10K type strain sequencing project: providing services to taxonomists for standard genome sequencing and annotation.</title>
        <authorList>
            <consortium name="The Broad Institute Genomics Platform"/>
            <consortium name="The Broad Institute Genome Sequencing Center for Infectious Disease"/>
            <person name="Wu L."/>
            <person name="Ma J."/>
        </authorList>
    </citation>
    <scope>NUCLEOTIDE SEQUENCE [LARGE SCALE GENOMIC DNA]</scope>
    <source>
        <strain evidence="14">JCM 17543</strain>
    </source>
</reference>
<evidence type="ECO:0000256" key="8">
    <source>
        <dbReference type="ARBA" id="ARBA00031282"/>
    </source>
</evidence>
<dbReference type="PROSITE" id="PS51471">
    <property type="entry name" value="FE2OG_OXY"/>
    <property type="match status" value="1"/>
</dbReference>
<feature type="domain" description="Fe2OG dioxygenase" evidence="12">
    <location>
        <begin position="203"/>
        <end position="312"/>
    </location>
</feature>
<evidence type="ECO:0000256" key="4">
    <source>
        <dbReference type="ARBA" id="ARBA00012531"/>
    </source>
</evidence>
<comment type="pathway">
    <text evidence="2">Alkene biosynthesis; ethylene biosynthesis via 2-oxoglutarate.</text>
</comment>
<keyword evidence="6" id="KW-0266">Ethylene biosynthesis</keyword>